<dbReference type="Proteomes" id="UP000886740">
    <property type="component" value="Unassembled WGS sequence"/>
</dbReference>
<reference evidence="3" key="1">
    <citation type="journal article" date="2021" name="PeerJ">
        <title>Extensive microbial diversity within the chicken gut microbiome revealed by metagenomics and culture.</title>
        <authorList>
            <person name="Gilroy R."/>
            <person name="Ravi A."/>
            <person name="Getino M."/>
            <person name="Pursley I."/>
            <person name="Horton D.L."/>
            <person name="Alikhan N.F."/>
            <person name="Baker D."/>
            <person name="Gharbi K."/>
            <person name="Hall N."/>
            <person name="Watson M."/>
            <person name="Adriaenssens E.M."/>
            <person name="Foster-Nyarko E."/>
            <person name="Jarju S."/>
            <person name="Secka A."/>
            <person name="Antonio M."/>
            <person name="Oren A."/>
            <person name="Chaudhuri R.R."/>
            <person name="La Ragione R."/>
            <person name="Hildebrand F."/>
            <person name="Pallen M.J."/>
        </authorList>
    </citation>
    <scope>NUCLEOTIDE SEQUENCE</scope>
    <source>
        <strain evidence="3">ChiGjej6B6-14162</strain>
    </source>
</reference>
<evidence type="ECO:0000256" key="1">
    <source>
        <dbReference type="SAM" id="Phobius"/>
    </source>
</evidence>
<dbReference type="Pfam" id="PF06713">
    <property type="entry name" value="bPH_4"/>
    <property type="match status" value="1"/>
</dbReference>
<reference evidence="3" key="2">
    <citation type="submission" date="2021-04" db="EMBL/GenBank/DDBJ databases">
        <authorList>
            <person name="Gilroy R."/>
        </authorList>
    </citation>
    <scope>NUCLEOTIDE SEQUENCE</scope>
    <source>
        <strain evidence="3">ChiGjej6B6-14162</strain>
    </source>
</reference>
<feature type="transmembrane region" description="Helical" evidence="1">
    <location>
        <begin position="35"/>
        <end position="52"/>
    </location>
</feature>
<accession>A0A9D1X5W8</accession>
<dbReference type="GO" id="GO:0030153">
    <property type="term" value="P:bacteriocin immunity"/>
    <property type="evidence" value="ECO:0007669"/>
    <property type="project" value="InterPro"/>
</dbReference>
<evidence type="ECO:0000313" key="4">
    <source>
        <dbReference type="Proteomes" id="UP000886740"/>
    </source>
</evidence>
<evidence type="ECO:0000259" key="2">
    <source>
        <dbReference type="Pfam" id="PF06713"/>
    </source>
</evidence>
<keyword evidence="1" id="KW-0812">Transmembrane</keyword>
<name>A0A9D1X5W8_9BACT</name>
<evidence type="ECO:0000313" key="3">
    <source>
        <dbReference type="EMBL" id="HIX73508.1"/>
    </source>
</evidence>
<dbReference type="EMBL" id="DXEL01000003">
    <property type="protein sequence ID" value="HIX73508.1"/>
    <property type="molecule type" value="Genomic_DNA"/>
</dbReference>
<dbReference type="AlphaFoldDB" id="A0A9D1X5W8"/>
<keyword evidence="1" id="KW-1133">Transmembrane helix</keyword>
<comment type="caution">
    <text evidence="3">The sequence shown here is derived from an EMBL/GenBank/DDBJ whole genome shotgun (WGS) entry which is preliminary data.</text>
</comment>
<sequence length="135" mass="15488">MDREYKSKVDWWYHLVVILLGMMTVISFVKGASPLAMISLLLTTLWCVHILLTTKYRITADGFLTAQCSFLPEKRVEISAIEAIEATMIPISSYALSLDRLIIWSEGKPWMLISPVNRDEFVKLLLKMNPNIQLK</sequence>
<protein>
    <submittedName>
        <fullName evidence="3">PH domain-containing protein</fullName>
    </submittedName>
</protein>
<feature type="domain" description="Uncharacterized protein YyaB-like PH" evidence="2">
    <location>
        <begin position="54"/>
        <end position="129"/>
    </location>
</feature>
<dbReference type="InterPro" id="IPR009589">
    <property type="entry name" value="PH_YyaB-like"/>
</dbReference>
<organism evidence="3 4">
    <name type="scientific">Candidatus Parabacteroides intestinipullorum</name>
    <dbReference type="NCBI Taxonomy" id="2838723"/>
    <lineage>
        <taxon>Bacteria</taxon>
        <taxon>Pseudomonadati</taxon>
        <taxon>Bacteroidota</taxon>
        <taxon>Bacteroidia</taxon>
        <taxon>Bacteroidales</taxon>
        <taxon>Tannerellaceae</taxon>
        <taxon>Parabacteroides</taxon>
    </lineage>
</organism>
<feature type="transmembrane region" description="Helical" evidence="1">
    <location>
        <begin position="12"/>
        <end position="29"/>
    </location>
</feature>
<proteinExistence type="predicted"/>
<gene>
    <name evidence="3" type="ORF">H9977_00385</name>
</gene>
<keyword evidence="1" id="KW-0472">Membrane</keyword>